<dbReference type="GO" id="GO:0006526">
    <property type="term" value="P:L-arginine biosynthetic process"/>
    <property type="evidence" value="ECO:0007669"/>
    <property type="project" value="UniProtKB-UniPathway"/>
</dbReference>
<dbReference type="InterPro" id="IPR001048">
    <property type="entry name" value="Asp/Glu/Uridylate_kinase"/>
</dbReference>
<dbReference type="SUPFAM" id="SSF55729">
    <property type="entry name" value="Acyl-CoA N-acyltransferases (Nat)"/>
    <property type="match status" value="1"/>
</dbReference>
<dbReference type="PROSITE" id="PS51186">
    <property type="entry name" value="GNAT"/>
    <property type="match status" value="1"/>
</dbReference>
<evidence type="ECO:0000256" key="2">
    <source>
        <dbReference type="ARBA" id="ARBA00009145"/>
    </source>
</evidence>
<feature type="domain" description="N-acetyltransferase" evidence="9">
    <location>
        <begin position="493"/>
        <end position="631"/>
    </location>
</feature>
<evidence type="ECO:0000256" key="4">
    <source>
        <dbReference type="ARBA" id="ARBA00022679"/>
    </source>
</evidence>
<dbReference type="HAMAP" id="MF_01105">
    <property type="entry name" value="N_acetyl_glu_synth"/>
    <property type="match status" value="1"/>
</dbReference>
<dbReference type="InterPro" id="IPR000182">
    <property type="entry name" value="GNAT_dom"/>
</dbReference>
<organism evidence="10">
    <name type="scientific">Attheya septentrionalis</name>
    <dbReference type="NCBI Taxonomy" id="420275"/>
    <lineage>
        <taxon>Eukaryota</taxon>
        <taxon>Sar</taxon>
        <taxon>Stramenopiles</taxon>
        <taxon>Ochrophyta</taxon>
        <taxon>Bacillariophyta</taxon>
        <taxon>Coscinodiscophyceae</taxon>
        <taxon>Chaetocerotophycidae</taxon>
        <taxon>Chaetocerotales</taxon>
        <taxon>Attheyaceae</taxon>
        <taxon>Attheya</taxon>
    </lineage>
</organism>
<keyword evidence="8" id="KW-0732">Signal</keyword>
<dbReference type="CDD" id="cd04301">
    <property type="entry name" value="NAT_SF"/>
    <property type="match status" value="1"/>
</dbReference>
<keyword evidence="5" id="KW-0012">Acyltransferase</keyword>
<sequence>MEGGIQMTLLLLLLVTMTGVQSFSTSSHIAMRRPQTITHSSFLRIKATAATTLSEEEEESADSTADKNATSSVDQAWSVTQKEPAQDADSASPSVVEIGRPIDVSDVATVSSQVNSMFAIDPAEIEIVPLGINLTGPYEASIPVNGNVGAEAATASPSFVKMFRGSASYIANHRNTLVVYHLPGELLEWDGYRDLMDDIALTWLLGLKIVLCCGCRHQINSRLAANPPKTDQMQMGLRVTDEETLRMVKEEAGYVRFEVERQMARSLRRHGGFSRSSNPTTTHPNNGQTNPNSPFQDRQDMDGNVVSGNFFSAQPLGILDGVDYKYTGFPRKIETDKIRQVHATHDIVLLTSLGVSPSGEVFNVNSEALAATAAGALDASKVIFFTVHGTTLRYKDTENVIQSLRLSDARNLLQHCGVEMHGKGFASIDKNKRHHVEHSESSVETLLKIGWSMTALQKGVKRAHIIAPSNGALLQELYTRDGSGILISRDLYDGIRQATVGDVAGIYDLITPLIKVGTLVDRPREVLERDIQSYYVYTRDNLIVACGQLKRFENSFAEIGCLVVSKEYRSQGRGDAMLGYLERLCLQSGATKIFVLSTQTMEWFIERGFTAAKVEDLPPTRAAVYNHVRRSKIYLKNVDSDRDLDASELWWNR</sequence>
<feature type="region of interest" description="Disordered" evidence="7">
    <location>
        <begin position="53"/>
        <end position="94"/>
    </location>
</feature>
<accession>A0A7S2UF80</accession>
<dbReference type="Gene3D" id="3.40.630.30">
    <property type="match status" value="1"/>
</dbReference>
<gene>
    <name evidence="10" type="ORF">ASEP1449_LOCUS9693</name>
</gene>
<dbReference type="EC" id="2.3.1.1" evidence="3"/>
<dbReference type="SUPFAM" id="SSF53633">
    <property type="entry name" value="Carbamate kinase-like"/>
    <property type="match status" value="1"/>
</dbReference>
<evidence type="ECO:0000256" key="1">
    <source>
        <dbReference type="ARBA" id="ARBA00004925"/>
    </source>
</evidence>
<comment type="similarity">
    <text evidence="2">Belongs to the acetyltransferase family. ArgA subfamily.</text>
</comment>
<feature type="chain" id="PRO_5031359518" description="amino-acid N-acetyltransferase" evidence="8">
    <location>
        <begin position="23"/>
        <end position="653"/>
    </location>
</feature>
<proteinExistence type="inferred from homology"/>
<dbReference type="GO" id="GO:0004042">
    <property type="term" value="F:L-glutamate N-acetyltransferase activity"/>
    <property type="evidence" value="ECO:0007669"/>
    <property type="project" value="InterPro"/>
</dbReference>
<dbReference type="PANTHER" id="PTHR30602">
    <property type="entry name" value="AMINO-ACID ACETYLTRANSFERASE"/>
    <property type="match status" value="1"/>
</dbReference>
<evidence type="ECO:0000256" key="5">
    <source>
        <dbReference type="ARBA" id="ARBA00023315"/>
    </source>
</evidence>
<dbReference type="UniPathway" id="UPA00068">
    <property type="reaction ID" value="UER00106"/>
</dbReference>
<feature type="region of interest" description="Disordered" evidence="7">
    <location>
        <begin position="268"/>
        <end position="301"/>
    </location>
</feature>
<evidence type="ECO:0000313" key="10">
    <source>
        <dbReference type="EMBL" id="CAD9817861.1"/>
    </source>
</evidence>
<dbReference type="AlphaFoldDB" id="A0A7S2UF80"/>
<dbReference type="InterPro" id="IPR010167">
    <property type="entry name" value="NH2A_AcTrfase"/>
</dbReference>
<evidence type="ECO:0000259" key="9">
    <source>
        <dbReference type="PROSITE" id="PS51186"/>
    </source>
</evidence>
<evidence type="ECO:0000256" key="8">
    <source>
        <dbReference type="SAM" id="SignalP"/>
    </source>
</evidence>
<comment type="pathway">
    <text evidence="1">Amino-acid biosynthesis; L-arginine biosynthesis; N(2)-acetyl-L-ornithine from L-glutamate: step 1/4.</text>
</comment>
<name>A0A7S2UF80_9STRA</name>
<dbReference type="InterPro" id="IPR016181">
    <property type="entry name" value="Acyl_CoA_acyltransferase"/>
</dbReference>
<evidence type="ECO:0000256" key="3">
    <source>
        <dbReference type="ARBA" id="ARBA00012697"/>
    </source>
</evidence>
<feature type="signal peptide" evidence="8">
    <location>
        <begin position="1"/>
        <end position="22"/>
    </location>
</feature>
<dbReference type="EMBL" id="HBHQ01014532">
    <property type="protein sequence ID" value="CAD9817861.1"/>
    <property type="molecule type" value="Transcribed_RNA"/>
</dbReference>
<dbReference type="GO" id="GO:0005737">
    <property type="term" value="C:cytoplasm"/>
    <property type="evidence" value="ECO:0007669"/>
    <property type="project" value="InterPro"/>
</dbReference>
<dbReference type="Gene3D" id="3.40.1160.10">
    <property type="entry name" value="Acetylglutamate kinase-like"/>
    <property type="match status" value="1"/>
</dbReference>
<dbReference type="InterPro" id="IPR036393">
    <property type="entry name" value="AceGlu_kinase-like_sf"/>
</dbReference>
<feature type="compositionally biased region" description="Polar residues" evidence="7">
    <location>
        <begin position="67"/>
        <end position="93"/>
    </location>
</feature>
<dbReference type="Pfam" id="PF00696">
    <property type="entry name" value="AA_kinase"/>
    <property type="match status" value="1"/>
</dbReference>
<dbReference type="PANTHER" id="PTHR30602:SF12">
    <property type="entry name" value="AMINO-ACID ACETYLTRANSFERASE NAGS1, CHLOROPLASTIC-RELATED"/>
    <property type="match status" value="1"/>
</dbReference>
<protein>
    <recommendedName>
        <fullName evidence="3">amino-acid N-acetyltransferase</fullName>
        <ecNumber evidence="3">2.3.1.1</ecNumber>
    </recommendedName>
</protein>
<dbReference type="Pfam" id="PF00583">
    <property type="entry name" value="Acetyltransf_1"/>
    <property type="match status" value="1"/>
</dbReference>
<evidence type="ECO:0000256" key="6">
    <source>
        <dbReference type="ARBA" id="ARBA00048372"/>
    </source>
</evidence>
<feature type="compositionally biased region" description="Polar residues" evidence="7">
    <location>
        <begin position="274"/>
        <end position="296"/>
    </location>
</feature>
<keyword evidence="4" id="KW-0808">Transferase</keyword>
<dbReference type="NCBIfam" id="TIGR01890">
    <property type="entry name" value="N-Ac-Glu-synth"/>
    <property type="match status" value="1"/>
</dbReference>
<evidence type="ECO:0000256" key="7">
    <source>
        <dbReference type="SAM" id="MobiDB-lite"/>
    </source>
</evidence>
<reference evidence="10" key="1">
    <citation type="submission" date="2021-01" db="EMBL/GenBank/DDBJ databases">
        <authorList>
            <person name="Corre E."/>
            <person name="Pelletier E."/>
            <person name="Niang G."/>
            <person name="Scheremetjew M."/>
            <person name="Finn R."/>
            <person name="Kale V."/>
            <person name="Holt S."/>
            <person name="Cochrane G."/>
            <person name="Meng A."/>
            <person name="Brown T."/>
            <person name="Cohen L."/>
        </authorList>
    </citation>
    <scope>NUCLEOTIDE SEQUENCE</scope>
    <source>
        <strain evidence="10">CCMP2084</strain>
    </source>
</reference>
<comment type="catalytic activity">
    <reaction evidence="6">
        <text>L-glutamate + acetyl-CoA = N-acetyl-L-glutamate + CoA + H(+)</text>
        <dbReference type="Rhea" id="RHEA:24292"/>
        <dbReference type="ChEBI" id="CHEBI:15378"/>
        <dbReference type="ChEBI" id="CHEBI:29985"/>
        <dbReference type="ChEBI" id="CHEBI:44337"/>
        <dbReference type="ChEBI" id="CHEBI:57287"/>
        <dbReference type="ChEBI" id="CHEBI:57288"/>
        <dbReference type="EC" id="2.3.1.1"/>
    </reaction>
</comment>